<protein>
    <submittedName>
        <fullName evidence="1">Uncharacterized protein</fullName>
    </submittedName>
</protein>
<gene>
    <name evidence="1" type="ORF">EMO91_09365</name>
</gene>
<organism evidence="1 2">
    <name type="scientific">Bifidobacterium myosotis</name>
    <dbReference type="NCBI Taxonomy" id="1630166"/>
    <lineage>
        <taxon>Bacteria</taxon>
        <taxon>Bacillati</taxon>
        <taxon>Actinomycetota</taxon>
        <taxon>Actinomycetes</taxon>
        <taxon>Bifidobacteriales</taxon>
        <taxon>Bifidobacteriaceae</taxon>
        <taxon>Bifidobacterium</taxon>
    </lineage>
</organism>
<evidence type="ECO:0000313" key="1">
    <source>
        <dbReference type="EMBL" id="KAA8827244.1"/>
    </source>
</evidence>
<dbReference type="Proteomes" id="UP000410049">
    <property type="component" value="Unassembled WGS sequence"/>
</dbReference>
<evidence type="ECO:0000313" key="2">
    <source>
        <dbReference type="Proteomes" id="UP000410049"/>
    </source>
</evidence>
<name>A0A5M9ZI05_9BIFI</name>
<dbReference type="RefSeq" id="WP_150379713.1">
    <property type="nucleotide sequence ID" value="NZ_RZUH01000007.1"/>
</dbReference>
<reference evidence="1 2" key="1">
    <citation type="journal article" date="2019" name="Syst. Appl. Microbiol.">
        <title>Characterization of Bifidobacterium species in feaces of the Egyptian fruit bat: Description of B. vespertilionis sp. nov. and B. rousetti sp. nov.</title>
        <authorList>
            <person name="Modesto M."/>
            <person name="Satti M."/>
            <person name="Watanabe K."/>
            <person name="Puglisi E."/>
            <person name="Morelli L."/>
            <person name="Huang C.-H."/>
            <person name="Liou J.-S."/>
            <person name="Miyashita M."/>
            <person name="Tamura T."/>
            <person name="Saito S."/>
            <person name="Mori K."/>
            <person name="Huang L."/>
            <person name="Sciavilla P."/>
            <person name="Sandri C."/>
            <person name="Spiezio C."/>
            <person name="Vitali F."/>
            <person name="Cavalieri D."/>
            <person name="Perpetuini G."/>
            <person name="Tofalo R."/>
            <person name="Bonetti A."/>
            <person name="Arita M."/>
            <person name="Mattarelli P."/>
        </authorList>
    </citation>
    <scope>NUCLEOTIDE SEQUENCE [LARGE SCALE GENOMIC DNA]</scope>
    <source>
        <strain evidence="1 2">RST17</strain>
    </source>
</reference>
<dbReference type="EMBL" id="RZUH01000007">
    <property type="protein sequence ID" value="KAA8827244.1"/>
    <property type="molecule type" value="Genomic_DNA"/>
</dbReference>
<dbReference type="AlphaFoldDB" id="A0A5M9ZI05"/>
<proteinExistence type="predicted"/>
<accession>A0A5M9ZI05</accession>
<comment type="caution">
    <text evidence="1">The sequence shown here is derived from an EMBL/GenBank/DDBJ whole genome shotgun (WGS) entry which is preliminary data.</text>
</comment>
<sequence length="244" mass="25841">MAASPVEMVHTTGYTEPQDDQSWLINRMADGIREGQLDLSLFTGDNENTYFASIDPDDFNAWLKSGIPVAKVTDTGLYGPYDPDATDGRQLKVAGFLESQLHVVFTRSGFEDQYPVVGIRYMAVIDRGNLPVVPADGTEYEGLILEYDKAEGSEVRVLAPAATGGSTTAPTIADGAVTTAKLAEKAVTAEKIADGVIPAVPDWTTLGKKPAAAAAIPDLTAAPTQADVNKILAALRTWGIVASK</sequence>